<dbReference type="EMBL" id="LBSX01000004">
    <property type="protein sequence ID" value="KKQ27873.1"/>
    <property type="molecule type" value="Genomic_DNA"/>
</dbReference>
<reference evidence="1 2" key="1">
    <citation type="journal article" date="2015" name="Nature">
        <title>rRNA introns, odd ribosomes, and small enigmatic genomes across a large radiation of phyla.</title>
        <authorList>
            <person name="Brown C.T."/>
            <person name="Hug L.A."/>
            <person name="Thomas B.C."/>
            <person name="Sharon I."/>
            <person name="Castelle C.J."/>
            <person name="Singh A."/>
            <person name="Wilkins M.J."/>
            <person name="Williams K.H."/>
            <person name="Banfield J.F."/>
        </authorList>
    </citation>
    <scope>NUCLEOTIDE SEQUENCE [LARGE SCALE GENOMIC DNA]</scope>
</reference>
<comment type="caution">
    <text evidence="1">The sequence shown here is derived from an EMBL/GenBank/DDBJ whole genome shotgun (WGS) entry which is preliminary data.</text>
</comment>
<dbReference type="AlphaFoldDB" id="A0A0G0G9U0"/>
<evidence type="ECO:0000313" key="2">
    <source>
        <dbReference type="Proteomes" id="UP000034849"/>
    </source>
</evidence>
<dbReference type="STRING" id="1619046.US42_C0004G0012"/>
<dbReference type="Proteomes" id="UP000034849">
    <property type="component" value="Unassembled WGS sequence"/>
</dbReference>
<organism evidence="1 2">
    <name type="scientific">Candidatus Magasanikbacteria bacterium GW2011_GWC2_37_14</name>
    <dbReference type="NCBI Taxonomy" id="1619046"/>
    <lineage>
        <taxon>Bacteria</taxon>
        <taxon>Candidatus Magasanikiibacteriota</taxon>
    </lineage>
</organism>
<proteinExistence type="predicted"/>
<protein>
    <submittedName>
        <fullName evidence="1">Uncharacterized protein</fullName>
    </submittedName>
</protein>
<evidence type="ECO:0000313" key="1">
    <source>
        <dbReference type="EMBL" id="KKQ27873.1"/>
    </source>
</evidence>
<gene>
    <name evidence="1" type="ORF">US42_C0004G0012</name>
</gene>
<sequence>MPNFEQQWATVLKKTQQQKNTPKQPLAQKRQQIKEELGYFKNQLLKIYQNPNDSSLDINYYLQAVIKVRAKLMILHLEEEKENLGFISNLFIENEYKKYYLECNKLLKVFSN</sequence>
<name>A0A0G0G9U0_9BACT</name>
<accession>A0A0G0G9U0</accession>